<dbReference type="PANTHER" id="PTHR11679">
    <property type="entry name" value="VESICLE PROTEIN SORTING-ASSOCIATED"/>
    <property type="match status" value="1"/>
</dbReference>
<evidence type="ECO:0000256" key="9">
    <source>
        <dbReference type="ARBA" id="ARBA00022840"/>
    </source>
</evidence>
<reference evidence="16 17" key="3">
    <citation type="journal article" date="2015" name="Genome Announc.">
        <title>Draft Genome Sequence of the Archiascomycetous Yeast Saitoella complicata.</title>
        <authorList>
            <person name="Yamauchi K."/>
            <person name="Kondo S."/>
            <person name="Hamamoto M."/>
            <person name="Takahashi Y."/>
            <person name="Ogura Y."/>
            <person name="Hayashi T."/>
            <person name="Nishida H."/>
        </authorList>
    </citation>
    <scope>NUCLEOTIDE SEQUENCE [LARGE SCALE GENOMIC DNA]</scope>
    <source>
        <strain evidence="16 17">NRRL Y-17804</strain>
    </source>
</reference>
<dbReference type="Gene3D" id="3.30.200.20">
    <property type="entry name" value="Phosphorylase Kinase, domain 1"/>
    <property type="match status" value="1"/>
</dbReference>
<feature type="domain" description="Protein kinase" evidence="15">
    <location>
        <begin position="708"/>
        <end position="966"/>
    </location>
</feature>
<evidence type="ECO:0000313" key="16">
    <source>
        <dbReference type="EMBL" id="GAO50737.1"/>
    </source>
</evidence>
<evidence type="ECO:0000256" key="7">
    <source>
        <dbReference type="ARBA" id="ARBA00022741"/>
    </source>
</evidence>
<dbReference type="PROSITE" id="PS00108">
    <property type="entry name" value="PROTEIN_KINASE_ST"/>
    <property type="match status" value="1"/>
</dbReference>
<feature type="region of interest" description="Disordered" evidence="14">
    <location>
        <begin position="1008"/>
        <end position="1104"/>
    </location>
</feature>
<dbReference type="InterPro" id="IPR043154">
    <property type="entry name" value="Sec-1-like_dom1"/>
</dbReference>
<dbReference type="InterPro" id="IPR001619">
    <property type="entry name" value="Sec1-like"/>
</dbReference>
<comment type="catalytic activity">
    <reaction evidence="11">
        <text>L-threonyl-[protein] + ATP = O-phospho-L-threonyl-[protein] + ADP + H(+)</text>
        <dbReference type="Rhea" id="RHEA:46608"/>
        <dbReference type="Rhea" id="RHEA-COMP:11060"/>
        <dbReference type="Rhea" id="RHEA-COMP:11605"/>
        <dbReference type="ChEBI" id="CHEBI:15378"/>
        <dbReference type="ChEBI" id="CHEBI:30013"/>
        <dbReference type="ChEBI" id="CHEBI:30616"/>
        <dbReference type="ChEBI" id="CHEBI:61977"/>
        <dbReference type="ChEBI" id="CHEBI:456216"/>
        <dbReference type="EC" id="2.7.11.17"/>
    </reaction>
</comment>
<dbReference type="InterPro" id="IPR043155">
    <property type="entry name" value="VPS33_dom3b"/>
</dbReference>
<keyword evidence="6" id="KW-0808">Transferase</keyword>
<comment type="catalytic activity">
    <reaction evidence="12">
        <text>L-seryl-[protein] + ATP = O-phospho-L-seryl-[protein] + ADP + H(+)</text>
        <dbReference type="Rhea" id="RHEA:17989"/>
        <dbReference type="Rhea" id="RHEA-COMP:9863"/>
        <dbReference type="Rhea" id="RHEA-COMP:11604"/>
        <dbReference type="ChEBI" id="CHEBI:15378"/>
        <dbReference type="ChEBI" id="CHEBI:29999"/>
        <dbReference type="ChEBI" id="CHEBI:30616"/>
        <dbReference type="ChEBI" id="CHEBI:83421"/>
        <dbReference type="ChEBI" id="CHEBI:456216"/>
        <dbReference type="EC" id="2.7.11.17"/>
    </reaction>
</comment>
<dbReference type="FunFam" id="1.10.510.10:FF:000449">
    <property type="entry name" value="Calcium/calmodulin-dependent protein kinase"/>
    <property type="match status" value="1"/>
</dbReference>
<dbReference type="GO" id="GO:0016192">
    <property type="term" value="P:vesicle-mediated transport"/>
    <property type="evidence" value="ECO:0007669"/>
    <property type="project" value="InterPro"/>
</dbReference>
<dbReference type="InterPro" id="IPR008271">
    <property type="entry name" value="Ser/Thr_kinase_AS"/>
</dbReference>
<feature type="region of interest" description="Disordered" evidence="14">
    <location>
        <begin position="1224"/>
        <end position="1280"/>
    </location>
</feature>
<keyword evidence="7 13" id="KW-0547">Nucleotide-binding</keyword>
<evidence type="ECO:0000256" key="13">
    <source>
        <dbReference type="PROSITE-ProRule" id="PRU10141"/>
    </source>
</evidence>
<dbReference type="Pfam" id="PF00069">
    <property type="entry name" value="Pkinase"/>
    <property type="match status" value="1"/>
</dbReference>
<feature type="region of interest" description="Disordered" evidence="14">
    <location>
        <begin position="1176"/>
        <end position="1211"/>
    </location>
</feature>
<comment type="similarity">
    <text evidence="1">Belongs to the protein kinase superfamily. CAMK Ser/Thr protein kinase family. CaMK subfamily.</text>
</comment>
<dbReference type="InterPro" id="IPR011009">
    <property type="entry name" value="Kinase-like_dom_sf"/>
</dbReference>
<dbReference type="SMART" id="SM00220">
    <property type="entry name" value="S_TKc"/>
    <property type="match status" value="1"/>
</dbReference>
<evidence type="ECO:0000256" key="2">
    <source>
        <dbReference type="ARBA" id="ARBA00009884"/>
    </source>
</evidence>
<keyword evidence="8" id="KW-0418">Kinase</keyword>
<keyword evidence="5" id="KW-0597">Phosphoprotein</keyword>
<feature type="compositionally biased region" description="Basic and acidic residues" evidence="14">
    <location>
        <begin position="1060"/>
        <end position="1076"/>
    </location>
</feature>
<evidence type="ECO:0000256" key="1">
    <source>
        <dbReference type="ARBA" id="ARBA00005354"/>
    </source>
</evidence>
<dbReference type="PROSITE" id="PS00107">
    <property type="entry name" value="PROTEIN_KINASE_ATP"/>
    <property type="match status" value="1"/>
</dbReference>
<sequence length="1327" mass="147145">MRSTRGKKYLVLDRSLSGPIGLIVKFSVLQDHGVEKIFWLEEGPIVLPNKSASIVYLCRSTVKNVRNIVGHIKEHAKDTSNSYDYTLLFTPRRTMICQKILEDEGVFGDVTISEFPLLFVTLEPDVLSLELDSAFEDIYLHHDYSSIFYSAQALMKLQESYGLFPRVLGKGDKARQLTDLLLRMRKEVAVDDPLNPGAMSSSTVLDSLIIIDRGVDMATPLMTQLTYEGLIDESYGIKNGYVELPPSIVAPTQTTGKSSSSGAPISDSAASATQKKKTLLNSTDKLYGQLRDTNFSVVGGLLNRVAKRLNENYDERHQAKTVTQLKGFVGKLGGLQAEHQSLRLHTAIAEEIMAKTGTEAFNKTLEVQQNLVAGVDPSTLMPVMEELIARSVPIADIIRLLSLASVMNGGIKPKDLEHLKREVLQTYGHEHILTFAGLHRLGLLVPKISGTAALTSGTPSQKYSYNQLRKGLKLIVDEVNEHDPQDVAYVYSGYAPLSVRLVQTVIQKRALLPPNTQSKGSGWKDFEDILKYVKGPAVDETQRDEDDVVRVRRPNSGQEKITVVFFVGGVTYTEISALRLLAQQEKGKKQIVVATTGILNGEKVVDAAMRSPRVVQIPDPQSSVQTGLSIVHCKRSLIRSSRDSVDTSRLSASLDNVIRYISPPPSTQLLREPPETSYTFSTPMAAIANLFNKIALNQPAGYERKKNYKFGRTLGAGTYGLVREAYDIKHKDQVAVKIIPKKNVKGHEDMVFDEMELLKSLHHPNIVEFRDWFESHTKFYIITQLARGGELFDRICEQGRFTESDAVQVVREILEAVAYLHSQHIVHRDLKPENLLYLTEDPYSPLVLADFGIAKLLDESHNQVLTSMAGSFGYAAPEILSRKGHSYPCDLWSLGVITYTLLCGYSPFRTEDRDELIKETIAANIVFHDRYWKDVSSDAKDFIKSLLNPTPSQRPSAAEALKHRWLTGETANDQTDLLPSVRAGLSARRKFKRAIEAIRLQNKIKALAAADMSDSEEDRSGGRSGRSSAAVSRETSPERYGRPPAGRPKSERGSVFAEVVKAKLRDAKDEQEERARSGVLAGTRSPGGSVHLSPESARTPNGRSRRHILEAKRRSHWNIPSSLYRCFVDVLYVDCLFTRQSKLLRCYYLLHAKDQTTTFLHAEMELPDLVSIVRQRNQTETSQTKRNRLLEGSLRASNDASTGENRRGSSRDLSTAVSILLHESPGVSVSGTEGGTSDEGWRGAGLHEGHGASSGKNSGESESRAETLGSTLQGGSEPGKSTYVVDCDCDEYDLVRMLEINGDCRKERDAYFQMTDSSHECRAPGGS</sequence>
<dbReference type="Gene3D" id="3.40.50.1910">
    <property type="match status" value="1"/>
</dbReference>
<evidence type="ECO:0000256" key="12">
    <source>
        <dbReference type="ARBA" id="ARBA00047430"/>
    </source>
</evidence>
<comment type="similarity">
    <text evidence="2">Belongs to the STXBP/unc-18/SEC1 family.</text>
</comment>
<dbReference type="STRING" id="698492.A0A0E9NLH7"/>
<keyword evidence="9 13" id="KW-0067">ATP-binding</keyword>
<feature type="compositionally biased region" description="Basic and acidic residues" evidence="14">
    <location>
        <begin position="1239"/>
        <end position="1250"/>
    </location>
</feature>
<dbReference type="GO" id="GO:0005516">
    <property type="term" value="F:calmodulin binding"/>
    <property type="evidence" value="ECO:0007669"/>
    <property type="project" value="UniProtKB-KW"/>
</dbReference>
<dbReference type="Gene3D" id="1.25.40.850">
    <property type="match status" value="1"/>
</dbReference>
<evidence type="ECO:0000313" key="17">
    <source>
        <dbReference type="Proteomes" id="UP000033140"/>
    </source>
</evidence>
<keyword evidence="4" id="KW-0723">Serine/threonine-protein kinase</keyword>
<keyword evidence="17" id="KW-1185">Reference proteome</keyword>
<evidence type="ECO:0000256" key="5">
    <source>
        <dbReference type="ARBA" id="ARBA00022553"/>
    </source>
</evidence>
<dbReference type="EC" id="2.7.11.17" evidence="3"/>
<keyword evidence="10" id="KW-0112">Calmodulin-binding</keyword>
<dbReference type="CDD" id="cd05117">
    <property type="entry name" value="STKc_CAMK"/>
    <property type="match status" value="1"/>
</dbReference>
<reference evidence="16 17" key="2">
    <citation type="journal article" date="2014" name="J. Gen. Appl. Microbiol.">
        <title>The early diverging ascomycetous budding yeast Saitoella complicata has three histone deacetylases belonging to the Clr6, Hos2, and Rpd3 lineages.</title>
        <authorList>
            <person name="Nishida H."/>
            <person name="Matsumoto T."/>
            <person name="Kondo S."/>
            <person name="Hamamoto M."/>
            <person name="Yoshikawa H."/>
        </authorList>
    </citation>
    <scope>NUCLEOTIDE SEQUENCE [LARGE SCALE GENOMIC DNA]</scope>
    <source>
        <strain evidence="16 17">NRRL Y-17804</strain>
    </source>
</reference>
<dbReference type="PROSITE" id="PS50011">
    <property type="entry name" value="PROTEIN_KINASE_DOM"/>
    <property type="match status" value="1"/>
</dbReference>
<dbReference type="Gene3D" id="3.40.50.2060">
    <property type="match status" value="1"/>
</dbReference>
<evidence type="ECO:0000256" key="10">
    <source>
        <dbReference type="ARBA" id="ARBA00022860"/>
    </source>
</evidence>
<gene>
    <name evidence="16" type="ORF">G7K_4858-t1</name>
</gene>
<dbReference type="Gene3D" id="3.90.830.10">
    <property type="entry name" value="Syntaxin Binding Protein 1, Chain A, domain 2"/>
    <property type="match status" value="1"/>
</dbReference>
<evidence type="ECO:0000259" key="15">
    <source>
        <dbReference type="PROSITE" id="PS50011"/>
    </source>
</evidence>
<reference evidence="16 17" key="1">
    <citation type="journal article" date="2011" name="J. Gen. Appl. Microbiol.">
        <title>Draft genome sequencing of the enigmatic yeast Saitoella complicata.</title>
        <authorList>
            <person name="Nishida H."/>
            <person name="Hamamoto M."/>
            <person name="Sugiyama J."/>
        </authorList>
    </citation>
    <scope>NUCLEOTIDE SEQUENCE [LARGE SCALE GENOMIC DNA]</scope>
    <source>
        <strain evidence="16 17">NRRL Y-17804</strain>
    </source>
</reference>
<dbReference type="EMBL" id="BACD03000036">
    <property type="protein sequence ID" value="GAO50737.1"/>
    <property type="molecule type" value="Genomic_DNA"/>
</dbReference>
<dbReference type="InterPro" id="IPR043127">
    <property type="entry name" value="Sec-1-like_dom3a"/>
</dbReference>
<feature type="binding site" evidence="13">
    <location>
        <position position="742"/>
    </location>
    <ligand>
        <name>ATP</name>
        <dbReference type="ChEBI" id="CHEBI:30616"/>
    </ligand>
</feature>
<dbReference type="FunFam" id="3.30.200.20:FF:000278">
    <property type="entry name" value="Calcium/calmodulin-dependent protein kinase II"/>
    <property type="match status" value="1"/>
</dbReference>
<evidence type="ECO:0000256" key="3">
    <source>
        <dbReference type="ARBA" id="ARBA00012434"/>
    </source>
</evidence>
<dbReference type="InterPro" id="IPR000719">
    <property type="entry name" value="Prot_kinase_dom"/>
</dbReference>
<dbReference type="InterPro" id="IPR017441">
    <property type="entry name" value="Protein_kinase_ATP_BS"/>
</dbReference>
<dbReference type="Gene3D" id="1.10.510.10">
    <property type="entry name" value="Transferase(Phosphotransferase) domain 1"/>
    <property type="match status" value="1"/>
</dbReference>
<evidence type="ECO:0000256" key="8">
    <source>
        <dbReference type="ARBA" id="ARBA00022777"/>
    </source>
</evidence>
<dbReference type="SUPFAM" id="SSF56112">
    <property type="entry name" value="Protein kinase-like (PK-like)"/>
    <property type="match status" value="1"/>
</dbReference>
<dbReference type="GO" id="GO:0004683">
    <property type="term" value="F:calcium/calmodulin-dependent protein kinase activity"/>
    <property type="evidence" value="ECO:0007669"/>
    <property type="project" value="UniProtKB-EC"/>
</dbReference>
<evidence type="ECO:0000256" key="11">
    <source>
        <dbReference type="ARBA" id="ARBA00047307"/>
    </source>
</evidence>
<dbReference type="Proteomes" id="UP000033140">
    <property type="component" value="Unassembled WGS sequence"/>
</dbReference>
<evidence type="ECO:0000256" key="4">
    <source>
        <dbReference type="ARBA" id="ARBA00022527"/>
    </source>
</evidence>
<evidence type="ECO:0000256" key="14">
    <source>
        <dbReference type="SAM" id="MobiDB-lite"/>
    </source>
</evidence>
<dbReference type="InterPro" id="IPR036045">
    <property type="entry name" value="Sec1-like_sf"/>
</dbReference>
<name>A0A0E9NLH7_SAICN</name>
<proteinExistence type="inferred from homology"/>
<dbReference type="GO" id="GO:0005524">
    <property type="term" value="F:ATP binding"/>
    <property type="evidence" value="ECO:0007669"/>
    <property type="project" value="UniProtKB-UniRule"/>
</dbReference>
<accession>A0A0E9NLH7</accession>
<dbReference type="SUPFAM" id="SSF56815">
    <property type="entry name" value="Sec1/munc18-like (SM) proteins"/>
    <property type="match status" value="1"/>
</dbReference>
<organism evidence="16 17">
    <name type="scientific">Saitoella complicata (strain BCRC 22490 / CBS 7301 / JCM 7358 / NBRC 10748 / NRRL Y-17804)</name>
    <dbReference type="NCBI Taxonomy" id="698492"/>
    <lineage>
        <taxon>Eukaryota</taxon>
        <taxon>Fungi</taxon>
        <taxon>Dikarya</taxon>
        <taxon>Ascomycota</taxon>
        <taxon>Taphrinomycotina</taxon>
        <taxon>Taphrinomycotina incertae sedis</taxon>
        <taxon>Saitoella</taxon>
    </lineage>
</organism>
<dbReference type="InterPro" id="IPR027482">
    <property type="entry name" value="Sec1-like_dom2"/>
</dbReference>
<protein>
    <recommendedName>
        <fullName evidence="3">calcium/calmodulin-dependent protein kinase</fullName>
        <ecNumber evidence="3">2.7.11.17</ecNumber>
    </recommendedName>
</protein>
<dbReference type="Pfam" id="PF00995">
    <property type="entry name" value="Sec1"/>
    <property type="match status" value="1"/>
</dbReference>
<comment type="caution">
    <text evidence="16">The sequence shown here is derived from an EMBL/GenBank/DDBJ whole genome shotgun (WGS) entry which is preliminary data.</text>
</comment>
<evidence type="ECO:0000256" key="6">
    <source>
        <dbReference type="ARBA" id="ARBA00022679"/>
    </source>
</evidence>